<feature type="transmembrane region" description="Helical" evidence="1">
    <location>
        <begin position="56"/>
        <end position="77"/>
    </location>
</feature>
<keyword evidence="1" id="KW-0472">Membrane</keyword>
<sequence>MYLYDPLACGYNLRGSSSITTLQLSNETHGLNLRPIKYTSAIITVSTKLSSKTRNYINLSIFIHVIWLIVACALRILRFAKKLRILVLTLNATFYVTVFVILFDISMAIVYIAHVQQSLTTGMILRLSGWGVEMKLKHFDNFGGWYPMVASLCWLRGIIIFIINIYMATVILFMLRRLRKSEFKKKLNLRENLPIPDASYDLNLKNNVLYFRAGENEPTVMNKPFERSYY</sequence>
<evidence type="ECO:0000313" key="3">
    <source>
        <dbReference type="Proteomes" id="UP000324832"/>
    </source>
</evidence>
<feature type="transmembrane region" description="Helical" evidence="1">
    <location>
        <begin position="89"/>
        <end position="113"/>
    </location>
</feature>
<keyword evidence="1" id="KW-1133">Transmembrane helix</keyword>
<keyword evidence="3" id="KW-1185">Reference proteome</keyword>
<evidence type="ECO:0000313" key="2">
    <source>
        <dbReference type="EMBL" id="VVC98108.1"/>
    </source>
</evidence>
<proteinExistence type="predicted"/>
<organism evidence="2 3">
    <name type="scientific">Leptidea sinapis</name>
    <dbReference type="NCBI Taxonomy" id="189913"/>
    <lineage>
        <taxon>Eukaryota</taxon>
        <taxon>Metazoa</taxon>
        <taxon>Ecdysozoa</taxon>
        <taxon>Arthropoda</taxon>
        <taxon>Hexapoda</taxon>
        <taxon>Insecta</taxon>
        <taxon>Pterygota</taxon>
        <taxon>Neoptera</taxon>
        <taxon>Endopterygota</taxon>
        <taxon>Lepidoptera</taxon>
        <taxon>Glossata</taxon>
        <taxon>Ditrysia</taxon>
        <taxon>Papilionoidea</taxon>
        <taxon>Pieridae</taxon>
        <taxon>Dismorphiinae</taxon>
        <taxon>Leptidea</taxon>
    </lineage>
</organism>
<dbReference type="AlphaFoldDB" id="A0A5E4QJJ8"/>
<evidence type="ECO:0000256" key="1">
    <source>
        <dbReference type="SAM" id="Phobius"/>
    </source>
</evidence>
<dbReference type="EMBL" id="FZQP02003379">
    <property type="protein sequence ID" value="VVC98108.1"/>
    <property type="molecule type" value="Genomic_DNA"/>
</dbReference>
<keyword evidence="1" id="KW-0812">Transmembrane</keyword>
<reference evidence="2 3" key="1">
    <citation type="submission" date="2017-07" db="EMBL/GenBank/DDBJ databases">
        <authorList>
            <person name="Talla V."/>
            <person name="Backstrom N."/>
        </authorList>
    </citation>
    <scope>NUCLEOTIDE SEQUENCE [LARGE SCALE GENOMIC DNA]</scope>
</reference>
<protein>
    <submittedName>
        <fullName evidence="2">Uncharacterized protein</fullName>
    </submittedName>
</protein>
<gene>
    <name evidence="2" type="ORF">LSINAPIS_LOCUS9246</name>
</gene>
<feature type="transmembrane region" description="Helical" evidence="1">
    <location>
        <begin position="154"/>
        <end position="175"/>
    </location>
</feature>
<dbReference type="Proteomes" id="UP000324832">
    <property type="component" value="Unassembled WGS sequence"/>
</dbReference>
<name>A0A5E4QJJ8_9NEOP</name>
<accession>A0A5E4QJJ8</accession>